<dbReference type="Pfam" id="PF10416">
    <property type="entry name" value="IBD"/>
    <property type="match status" value="1"/>
</dbReference>
<evidence type="ECO:0000313" key="4">
    <source>
        <dbReference type="Proteomes" id="UP001470230"/>
    </source>
</evidence>
<dbReference type="EMBL" id="JAPFFF010000441">
    <property type="protein sequence ID" value="KAK8834282.1"/>
    <property type="molecule type" value="Genomic_DNA"/>
</dbReference>
<name>A0ABR2GL05_9EUKA</name>
<proteinExistence type="predicted"/>
<comment type="caution">
    <text evidence="2">The sequence shown here is derived from an EMBL/GenBank/DDBJ whole genome shotgun (WGS) entry which is preliminary data.</text>
</comment>
<sequence length="217" mass="25057">MKSQVPLFWELLSITDQDEYLKVRQSIAPKGTRIQRAKSISMFKNALNSIKLFVQKGEEDDWRRSIVCGIFWLNQDIVGINSSQLSFIMGKGKSSINEGFREIGFVTLRPSTEMTQILMSQFSIISKNKAEARKWSFHEIPKQNRLISSFNSSDISSIPKTQSTLPPATEVQQKIAFNEHFLLCDNNIDMKTSYLLNEQDDAFDMEFEDFTWNTLTY</sequence>
<evidence type="ECO:0000313" key="3">
    <source>
        <dbReference type="EMBL" id="KAK8842048.1"/>
    </source>
</evidence>
<protein>
    <recommendedName>
        <fullName evidence="1">Initiator binding domain-containing protein</fullName>
    </recommendedName>
</protein>
<accession>A0ABR2GL05</accession>
<organism evidence="2 4">
    <name type="scientific">Tritrichomonas musculus</name>
    <dbReference type="NCBI Taxonomy" id="1915356"/>
    <lineage>
        <taxon>Eukaryota</taxon>
        <taxon>Metamonada</taxon>
        <taxon>Parabasalia</taxon>
        <taxon>Tritrichomonadida</taxon>
        <taxon>Tritrichomonadidae</taxon>
        <taxon>Tritrichomonas</taxon>
    </lineage>
</organism>
<dbReference type="Proteomes" id="UP001470230">
    <property type="component" value="Unassembled WGS sequence"/>
</dbReference>
<evidence type="ECO:0000259" key="1">
    <source>
        <dbReference type="Pfam" id="PF10416"/>
    </source>
</evidence>
<keyword evidence="4" id="KW-1185">Reference proteome</keyword>
<reference evidence="2 4" key="1">
    <citation type="submission" date="2024-04" db="EMBL/GenBank/DDBJ databases">
        <title>Tritrichomonas musculus Genome.</title>
        <authorList>
            <person name="Alves-Ferreira E."/>
            <person name="Grigg M."/>
            <person name="Lorenzi H."/>
            <person name="Galac M."/>
        </authorList>
    </citation>
    <scope>NUCLEOTIDE SEQUENCE [LARGE SCALE GENOMIC DNA]</scope>
    <source>
        <strain evidence="2 4">EAF2021</strain>
    </source>
</reference>
<feature type="domain" description="Initiator binding" evidence="1">
    <location>
        <begin position="15"/>
        <end position="139"/>
    </location>
</feature>
<evidence type="ECO:0000313" key="2">
    <source>
        <dbReference type="EMBL" id="KAK8834282.1"/>
    </source>
</evidence>
<dbReference type="EMBL" id="JAPFFF010000039">
    <property type="protein sequence ID" value="KAK8842048.1"/>
    <property type="molecule type" value="Genomic_DNA"/>
</dbReference>
<gene>
    <name evidence="3" type="ORF">M9Y10_026268</name>
    <name evidence="2" type="ORF">M9Y10_032056</name>
</gene>
<dbReference type="InterPro" id="IPR018845">
    <property type="entry name" value="Initiator-bd"/>
</dbReference>